<proteinExistence type="predicted"/>
<protein>
    <recommendedName>
        <fullName evidence="3">PAS domain-containing protein</fullName>
    </recommendedName>
</protein>
<evidence type="ECO:0000313" key="2">
    <source>
        <dbReference type="Proteomes" id="UP001243009"/>
    </source>
</evidence>
<evidence type="ECO:0008006" key="3">
    <source>
        <dbReference type="Google" id="ProtNLM"/>
    </source>
</evidence>
<dbReference type="Proteomes" id="UP001243009">
    <property type="component" value="Unassembled WGS sequence"/>
</dbReference>
<accession>A0ABT9E5F0</accession>
<dbReference type="RefSeq" id="WP_305106253.1">
    <property type="nucleotide sequence ID" value="NZ_JAUTWS010000028.1"/>
</dbReference>
<gene>
    <name evidence="1" type="ORF">Q7A36_23800</name>
</gene>
<organism evidence="1 2">
    <name type="scientific">Paracraurococcus lichenis</name>
    <dbReference type="NCBI Taxonomy" id="3064888"/>
    <lineage>
        <taxon>Bacteria</taxon>
        <taxon>Pseudomonadati</taxon>
        <taxon>Pseudomonadota</taxon>
        <taxon>Alphaproteobacteria</taxon>
        <taxon>Acetobacterales</taxon>
        <taxon>Roseomonadaceae</taxon>
        <taxon>Paracraurococcus</taxon>
    </lineage>
</organism>
<name>A0ABT9E5F0_9PROT</name>
<evidence type="ECO:0000313" key="1">
    <source>
        <dbReference type="EMBL" id="MDO9711394.1"/>
    </source>
</evidence>
<dbReference type="EMBL" id="JAUTWS010000028">
    <property type="protein sequence ID" value="MDO9711394.1"/>
    <property type="molecule type" value="Genomic_DNA"/>
</dbReference>
<keyword evidence="2" id="KW-1185">Reference proteome</keyword>
<reference evidence="1 2" key="1">
    <citation type="submission" date="2023-08" db="EMBL/GenBank/DDBJ databases">
        <title>The draft genome sequence of Paracraurococcus sp. LOR1-02.</title>
        <authorList>
            <person name="Kingkaew E."/>
            <person name="Tanasupawat S."/>
        </authorList>
    </citation>
    <scope>NUCLEOTIDE SEQUENCE [LARGE SCALE GENOMIC DNA]</scope>
    <source>
        <strain evidence="1 2">LOR1-02</strain>
    </source>
</reference>
<sequence length="161" mass="17523">MARRDRVARSLRSPRLRALHAAWSAARPEGGLPRLEDLDLDALEARDDLAVAMPEPGRAPLCFRLVRVGSHLVARAGRPLLNELICGGEDPPGDPIGGAAWAYRRCFETAAPSYEFAHFRFGEDGPLLFERLLLPLGEHGRPARLLAASLFSEPGAEPEPG</sequence>
<comment type="caution">
    <text evidence="1">The sequence shown here is derived from an EMBL/GenBank/DDBJ whole genome shotgun (WGS) entry which is preliminary data.</text>
</comment>